<dbReference type="OrthoDB" id="408373at2759"/>
<organism evidence="5 6">
    <name type="scientific">Python bivittatus</name>
    <name type="common">Burmese python</name>
    <name type="synonym">Python molurus bivittatus</name>
    <dbReference type="NCBI Taxonomy" id="176946"/>
    <lineage>
        <taxon>Eukaryota</taxon>
        <taxon>Metazoa</taxon>
        <taxon>Chordata</taxon>
        <taxon>Craniata</taxon>
        <taxon>Vertebrata</taxon>
        <taxon>Euteleostomi</taxon>
        <taxon>Lepidosauria</taxon>
        <taxon>Squamata</taxon>
        <taxon>Bifurcata</taxon>
        <taxon>Unidentata</taxon>
        <taxon>Episquamata</taxon>
        <taxon>Toxicofera</taxon>
        <taxon>Serpentes</taxon>
        <taxon>Henophidia</taxon>
        <taxon>Pythonidae</taxon>
        <taxon>Python</taxon>
    </lineage>
</organism>
<dbReference type="GeneID" id="103057778"/>
<dbReference type="RefSeq" id="XP_025029312.1">
    <property type="nucleotide sequence ID" value="XM_025173544.1"/>
</dbReference>
<evidence type="ECO:0000259" key="4">
    <source>
        <dbReference type="Pfam" id="PF00561"/>
    </source>
</evidence>
<evidence type="ECO:0000256" key="2">
    <source>
        <dbReference type="ARBA" id="ARBA00038334"/>
    </source>
</evidence>
<keyword evidence="5" id="KW-1185">Reference proteome</keyword>
<keyword evidence="3" id="KW-0732">Signal</keyword>
<feature type="domain" description="AB hydrolase-1" evidence="4">
    <location>
        <begin position="127"/>
        <end position="210"/>
    </location>
</feature>
<dbReference type="PRINTS" id="PR00412">
    <property type="entry name" value="EPOXHYDRLASE"/>
</dbReference>
<reference evidence="6" key="1">
    <citation type="submission" date="2025-08" db="UniProtKB">
        <authorList>
            <consortium name="RefSeq"/>
        </authorList>
    </citation>
    <scope>IDENTIFICATION</scope>
    <source>
        <tissue evidence="6">Liver</tissue>
    </source>
</reference>
<feature type="chain" id="PRO_5039937521" evidence="3">
    <location>
        <begin position="31"/>
        <end position="236"/>
    </location>
</feature>
<dbReference type="Proteomes" id="UP000695026">
    <property type="component" value="Unplaced"/>
</dbReference>
<feature type="signal peptide" evidence="3">
    <location>
        <begin position="1"/>
        <end position="30"/>
    </location>
</feature>
<accession>A0A9F5IYT5</accession>
<evidence type="ECO:0000256" key="3">
    <source>
        <dbReference type="SAM" id="SignalP"/>
    </source>
</evidence>
<dbReference type="AlphaFoldDB" id="A0A9F5IYT5"/>
<sequence length="236" mass="27031">MCAFLYQCPHLTFPPLLPNFLLCCFRAVAGVNTPYSPSKPGVDIMKRLEAIPVFDYQLYFQKPGVAEAEMEKDINRTLKIMIRSIRKEDKMEETYLDITGVRKRGGLLVGLPEDPPPSSLLPESVLQYYVQQYQKSGFRGPLNWYRNMERNWSWNASSHGRKITVPALMVTAGKDRVLSPGLSKHMEDWIPHLTRGHIEECGHYTQMERPATLNKILIEWLEGVHKNASLQTTAKL</sequence>
<keyword evidence="1" id="KW-0378">Hydrolase</keyword>
<dbReference type="OMA" id="DFFSKFH"/>
<name>A0A9F5IYT5_PYTBI</name>
<evidence type="ECO:0000256" key="1">
    <source>
        <dbReference type="ARBA" id="ARBA00022801"/>
    </source>
</evidence>
<comment type="similarity">
    <text evidence="2">Belongs to the AB hydrolase superfamily. Epoxide hydrolase family.</text>
</comment>
<dbReference type="PANTHER" id="PTHR43329">
    <property type="entry name" value="EPOXIDE HYDROLASE"/>
    <property type="match status" value="1"/>
</dbReference>
<evidence type="ECO:0000313" key="6">
    <source>
        <dbReference type="RefSeq" id="XP_025029312.1"/>
    </source>
</evidence>
<proteinExistence type="inferred from homology"/>
<dbReference type="InterPro" id="IPR000639">
    <property type="entry name" value="Epox_hydrolase-like"/>
</dbReference>
<dbReference type="InterPro" id="IPR029058">
    <property type="entry name" value="AB_hydrolase_fold"/>
</dbReference>
<dbReference type="Pfam" id="PF00561">
    <property type="entry name" value="Abhydrolase_1"/>
    <property type="match status" value="1"/>
</dbReference>
<dbReference type="SUPFAM" id="SSF53474">
    <property type="entry name" value="alpha/beta-Hydrolases"/>
    <property type="match status" value="1"/>
</dbReference>
<evidence type="ECO:0000313" key="5">
    <source>
        <dbReference type="Proteomes" id="UP000695026"/>
    </source>
</evidence>
<dbReference type="InterPro" id="IPR000073">
    <property type="entry name" value="AB_hydrolase_1"/>
</dbReference>
<dbReference type="GO" id="GO:0004301">
    <property type="term" value="F:epoxide hydrolase activity"/>
    <property type="evidence" value="ECO:0007669"/>
    <property type="project" value="UniProtKB-ARBA"/>
</dbReference>
<gene>
    <name evidence="6" type="primary">LOC103057778</name>
</gene>
<protein>
    <submittedName>
        <fullName evidence="6">Bifunctional epoxide hydrolase 2-like isoform X1</fullName>
    </submittedName>
</protein>
<dbReference type="Gene3D" id="3.40.50.1820">
    <property type="entry name" value="alpha/beta hydrolase"/>
    <property type="match status" value="1"/>
</dbReference>